<protein>
    <recommendedName>
        <fullName evidence="5">Bis(5'-nucleosyl)-tetraphosphatase, symmetrical</fullName>
        <ecNumber evidence="5">3.6.1.41</ecNumber>
    </recommendedName>
    <alternativeName>
        <fullName evidence="5">Ap4A hydrolase</fullName>
    </alternativeName>
    <alternativeName>
        <fullName evidence="5">Diadenosine 5',5'''-P1,P4-tetraphosphate pyrophosphohydrolase</fullName>
    </alternativeName>
    <alternativeName>
        <fullName evidence="5">Diadenosine tetraphosphatase</fullName>
    </alternativeName>
</protein>
<comment type="catalytic activity">
    <reaction evidence="4 5">
        <text>P(1),P(4)-bis(5'-adenosyl) tetraphosphate + H2O = 2 ADP + 2 H(+)</text>
        <dbReference type="Rhea" id="RHEA:24252"/>
        <dbReference type="ChEBI" id="CHEBI:15377"/>
        <dbReference type="ChEBI" id="CHEBI:15378"/>
        <dbReference type="ChEBI" id="CHEBI:58141"/>
        <dbReference type="ChEBI" id="CHEBI:456216"/>
        <dbReference type="EC" id="3.6.1.41"/>
    </reaction>
</comment>
<evidence type="ECO:0000259" key="6">
    <source>
        <dbReference type="Pfam" id="PF00149"/>
    </source>
</evidence>
<keyword evidence="8" id="KW-1185">Reference proteome</keyword>
<dbReference type="NCBIfam" id="NF001204">
    <property type="entry name" value="PRK00166.1"/>
    <property type="match status" value="1"/>
</dbReference>
<dbReference type="SUPFAM" id="SSF56300">
    <property type="entry name" value="Metallo-dependent phosphatases"/>
    <property type="match status" value="1"/>
</dbReference>
<evidence type="ECO:0000313" key="7">
    <source>
        <dbReference type="EMBL" id="MCG2575539.1"/>
    </source>
</evidence>
<dbReference type="CDD" id="cd07422">
    <property type="entry name" value="MPP_ApaH"/>
    <property type="match status" value="1"/>
</dbReference>
<evidence type="ECO:0000256" key="3">
    <source>
        <dbReference type="ARBA" id="ARBA00022801"/>
    </source>
</evidence>
<proteinExistence type="inferred from homology"/>
<dbReference type="PANTHER" id="PTHR40942">
    <property type="match status" value="1"/>
</dbReference>
<comment type="similarity">
    <text evidence="2 5">Belongs to the Ap4A hydrolase family.</text>
</comment>
<evidence type="ECO:0000313" key="8">
    <source>
        <dbReference type="Proteomes" id="UP001165384"/>
    </source>
</evidence>
<evidence type="ECO:0000256" key="1">
    <source>
        <dbReference type="ARBA" id="ARBA00003413"/>
    </source>
</evidence>
<organism evidence="7 8">
    <name type="scientific">Dechloromonas hankyongensis</name>
    <dbReference type="NCBI Taxonomy" id="2908002"/>
    <lineage>
        <taxon>Bacteria</taxon>
        <taxon>Pseudomonadati</taxon>
        <taxon>Pseudomonadota</taxon>
        <taxon>Betaproteobacteria</taxon>
        <taxon>Rhodocyclales</taxon>
        <taxon>Azonexaceae</taxon>
        <taxon>Dechloromonas</taxon>
    </lineage>
</organism>
<evidence type="ECO:0000256" key="4">
    <source>
        <dbReference type="ARBA" id="ARBA00049417"/>
    </source>
</evidence>
<dbReference type="RefSeq" id="WP_275706564.1">
    <property type="nucleotide sequence ID" value="NZ_JAKLTN010000001.1"/>
</dbReference>
<dbReference type="InterPro" id="IPR029052">
    <property type="entry name" value="Metallo-depent_PP-like"/>
</dbReference>
<feature type="domain" description="Calcineurin-like phosphoesterase" evidence="6">
    <location>
        <begin position="4"/>
        <end position="155"/>
    </location>
</feature>
<dbReference type="EMBL" id="JAKLTN010000001">
    <property type="protein sequence ID" value="MCG2575539.1"/>
    <property type="molecule type" value="Genomic_DNA"/>
</dbReference>
<reference evidence="7" key="1">
    <citation type="submission" date="2022-01" db="EMBL/GenBank/DDBJ databases">
        <authorList>
            <person name="Jo J.-H."/>
            <person name="Im W.-T."/>
        </authorList>
    </citation>
    <scope>NUCLEOTIDE SEQUENCE</scope>
    <source>
        <strain evidence="7">XY25</strain>
    </source>
</reference>
<dbReference type="InterPro" id="IPR004617">
    <property type="entry name" value="ApaH"/>
</dbReference>
<dbReference type="EC" id="3.6.1.41" evidence="5"/>
<evidence type="ECO:0000256" key="2">
    <source>
        <dbReference type="ARBA" id="ARBA00005419"/>
    </source>
</evidence>
<evidence type="ECO:0000256" key="5">
    <source>
        <dbReference type="HAMAP-Rule" id="MF_00199"/>
    </source>
</evidence>
<comment type="function">
    <text evidence="1 5">Hydrolyzes diadenosine 5',5'''-P1,P4-tetraphosphate to yield ADP.</text>
</comment>
<dbReference type="GO" id="GO:0008803">
    <property type="term" value="F:bis(5'-nucleosyl)-tetraphosphatase (symmetrical) activity"/>
    <property type="evidence" value="ECO:0007669"/>
    <property type="project" value="UniProtKB-EC"/>
</dbReference>
<dbReference type="PIRSF" id="PIRSF000903">
    <property type="entry name" value="B5n-ttraPtase_sm"/>
    <property type="match status" value="1"/>
</dbReference>
<comment type="caution">
    <text evidence="7">The sequence shown here is derived from an EMBL/GenBank/DDBJ whole genome shotgun (WGS) entry which is preliminary data.</text>
</comment>
<dbReference type="PANTHER" id="PTHR40942:SF4">
    <property type="entry name" value="CYTOCHROME C5"/>
    <property type="match status" value="1"/>
</dbReference>
<dbReference type="NCBIfam" id="TIGR00668">
    <property type="entry name" value="apaH"/>
    <property type="match status" value="1"/>
</dbReference>
<dbReference type="HAMAP" id="MF_00199">
    <property type="entry name" value="ApaH"/>
    <property type="match status" value="1"/>
</dbReference>
<accession>A0ABS9JXB4</accession>
<dbReference type="Gene3D" id="3.60.21.10">
    <property type="match status" value="1"/>
</dbReference>
<gene>
    <name evidence="5" type="primary">apaH</name>
    <name evidence="7" type="ORF">LZ012_00860</name>
</gene>
<sequence length="276" mass="30712">MATYAIGDIQGCYDSLERLLALCAFDPTHDRLWLVGDLVNRGPKSLETLRLIKSLGPAAMTVLGNHDLYLLMVAEGGAKFRGKDDTLQAIFDAPDCAELLDWLRHQPLCHTEGPYCLVHAGLLPQWTAARARELAREVEAALQGPDFHEFILNLWGSEPAAWSDDLTGWPRLRVIVNAMTRMRFCTPDGAMEFKAKGKLSNAPENHLPWFNLPNRQYADSVLVTGHWSALGLKVTPNFLALDSGCLWGGHLTAVRLEDRRVFQVDCSPSEAQPPKR</sequence>
<keyword evidence="3 5" id="KW-0378">Hydrolase</keyword>
<dbReference type="Pfam" id="PF00149">
    <property type="entry name" value="Metallophos"/>
    <property type="match status" value="1"/>
</dbReference>
<dbReference type="Proteomes" id="UP001165384">
    <property type="component" value="Unassembled WGS sequence"/>
</dbReference>
<dbReference type="InterPro" id="IPR004843">
    <property type="entry name" value="Calcineurin-like_PHP"/>
</dbReference>
<name>A0ABS9JXB4_9RHOO</name>